<gene>
    <name evidence="3" type="ORF">MSYG_3721</name>
</gene>
<reference evidence="4" key="1">
    <citation type="journal article" date="2017" name="Nucleic Acids Res.">
        <title>Proteogenomics produces comprehensive and highly accurate protein-coding gene annotation in a complete genome assembly of Malassezia sympodialis.</title>
        <authorList>
            <person name="Zhu Y."/>
            <person name="Engstroem P.G."/>
            <person name="Tellgren-Roth C."/>
            <person name="Baudo C.D."/>
            <person name="Kennell J.C."/>
            <person name="Sun S."/>
            <person name="Billmyre R.B."/>
            <person name="Schroeder M.S."/>
            <person name="Andersson A."/>
            <person name="Holm T."/>
            <person name="Sigurgeirsson B."/>
            <person name="Wu G."/>
            <person name="Sankaranarayanan S.R."/>
            <person name="Siddharthan R."/>
            <person name="Sanyal K."/>
            <person name="Lundeberg J."/>
            <person name="Nystedt B."/>
            <person name="Boekhout T."/>
            <person name="Dawson T.L. Jr."/>
            <person name="Heitman J."/>
            <person name="Scheynius A."/>
            <person name="Lehtioe J."/>
        </authorList>
    </citation>
    <scope>NUCLEOTIDE SEQUENCE [LARGE SCALE GENOMIC DNA]</scope>
    <source>
        <strain evidence="4">ATCC 42132</strain>
    </source>
</reference>
<sequence>MLGIKGLVPNRRAHRRRGPNRGRLTSTSATPESTWHVTDLLLLMASASSRPRMSVVTLEEFLEILNEEQHLDLAKLRNYARHGVHPQVRGEVWLYLLGVLSADKIRSKFLEYESVSKRIPLLEKQIRTEVLWYFRQRMSSHSLKIRRDATSAFRNSRNTSTNESAGITDTTDSVHGQMQDMDTLEIPRILPSTQYGLATMRFNPSVNDSEVIDGQRKMAQSVENVMCAYLNRHLVSSRKKDVPGSYAYAAKQASIKSQAAAEYPWGPNTASTMAANETINLAEFHPSLVYLCAPFAQCVRAEAGMYFAFERLMSMIEEYNNSHPLPQRVSLFMTLFRTSLPELHAYFETEEVDVLAVATSWLQHLLAREMQMDDLMRLWDTYFAVPDLLDLHLYVCLAILMNCKDALEDLDRSETMSMLCSLPSLDVDRIISDAVNIRLSLEHDGLYE</sequence>
<evidence type="ECO:0000256" key="1">
    <source>
        <dbReference type="SAM" id="MobiDB-lite"/>
    </source>
</evidence>
<accession>A0A1M8AAA1</accession>
<dbReference type="PANTHER" id="PTHR22957:SF268">
    <property type="entry name" value="ANKYRIN REPEAT-CONTAINING PROTEIN"/>
    <property type="match status" value="1"/>
</dbReference>
<dbReference type="Proteomes" id="UP000186303">
    <property type="component" value="Chromosome 6"/>
</dbReference>
<dbReference type="AlphaFoldDB" id="A0A1M8AAA1"/>
<dbReference type="VEuPathDB" id="FungiDB:MSYG_3721"/>
<dbReference type="Gene3D" id="1.10.10.750">
    <property type="entry name" value="Ypt/Rab-GAP domain of gyp1p, domain 1"/>
    <property type="match status" value="1"/>
</dbReference>
<dbReference type="InterPro" id="IPR000195">
    <property type="entry name" value="Rab-GAP-TBC_dom"/>
</dbReference>
<feature type="region of interest" description="Disordered" evidence="1">
    <location>
        <begin position="154"/>
        <end position="174"/>
    </location>
</feature>
<dbReference type="EMBL" id="LT671826">
    <property type="protein sequence ID" value="SHO79372.1"/>
    <property type="molecule type" value="Genomic_DNA"/>
</dbReference>
<evidence type="ECO:0000259" key="2">
    <source>
        <dbReference type="PROSITE" id="PS50086"/>
    </source>
</evidence>
<feature type="compositionally biased region" description="Basic residues" evidence="1">
    <location>
        <begin position="11"/>
        <end position="20"/>
    </location>
</feature>
<evidence type="ECO:0000313" key="3">
    <source>
        <dbReference type="EMBL" id="SHO79372.1"/>
    </source>
</evidence>
<protein>
    <submittedName>
        <fullName evidence="3">Similar to S.cerevisiae protein GYP1 (Cis-golgi GTPase-activating protein (GAP) for yeast Rabs)</fullName>
    </submittedName>
</protein>
<evidence type="ECO:0000313" key="4">
    <source>
        <dbReference type="Proteomes" id="UP000186303"/>
    </source>
</evidence>
<name>A0A1M8AAA1_MALS4</name>
<keyword evidence="4" id="KW-1185">Reference proteome</keyword>
<dbReference type="OMA" id="CAPFAQC"/>
<dbReference type="SUPFAM" id="SSF47923">
    <property type="entry name" value="Ypt/Rab-GAP domain of gyp1p"/>
    <property type="match status" value="2"/>
</dbReference>
<dbReference type="Pfam" id="PF00566">
    <property type="entry name" value="RabGAP-TBC"/>
    <property type="match status" value="1"/>
</dbReference>
<dbReference type="InterPro" id="IPR035969">
    <property type="entry name" value="Rab-GAP_TBC_sf"/>
</dbReference>
<dbReference type="SMART" id="SM00164">
    <property type="entry name" value="TBC"/>
    <property type="match status" value="1"/>
</dbReference>
<dbReference type="GO" id="GO:0005096">
    <property type="term" value="F:GTPase activator activity"/>
    <property type="evidence" value="ECO:0007669"/>
    <property type="project" value="TreeGrafter"/>
</dbReference>
<feature type="region of interest" description="Disordered" evidence="1">
    <location>
        <begin position="8"/>
        <end position="30"/>
    </location>
</feature>
<dbReference type="Gene3D" id="1.10.472.80">
    <property type="entry name" value="Ypt/Rab-GAP domain of gyp1p, domain 3"/>
    <property type="match status" value="1"/>
</dbReference>
<feature type="domain" description="Rab-GAP TBC" evidence="2">
    <location>
        <begin position="83"/>
        <end position="386"/>
    </location>
</feature>
<organism evidence="3 4">
    <name type="scientific">Malassezia sympodialis (strain ATCC 42132)</name>
    <name type="common">Atopic eczema-associated yeast</name>
    <dbReference type="NCBI Taxonomy" id="1230383"/>
    <lineage>
        <taxon>Eukaryota</taxon>
        <taxon>Fungi</taxon>
        <taxon>Dikarya</taxon>
        <taxon>Basidiomycota</taxon>
        <taxon>Ustilaginomycotina</taxon>
        <taxon>Malasseziomycetes</taxon>
        <taxon>Malasseziales</taxon>
        <taxon>Malasseziaceae</taxon>
        <taxon>Malassezia</taxon>
    </lineage>
</organism>
<dbReference type="OrthoDB" id="27140at2759"/>
<dbReference type="PANTHER" id="PTHR22957">
    <property type="entry name" value="TBC1 DOMAIN FAMILY MEMBER GTPASE-ACTIVATING PROTEIN"/>
    <property type="match status" value="1"/>
</dbReference>
<proteinExistence type="predicted"/>
<dbReference type="STRING" id="1230383.A0A1M8AAA1"/>
<dbReference type="PROSITE" id="PS50086">
    <property type="entry name" value="TBC_RABGAP"/>
    <property type="match status" value="1"/>
</dbReference>